<dbReference type="Proteomes" id="UP000575898">
    <property type="component" value="Unassembled WGS sequence"/>
</dbReference>
<dbReference type="InterPro" id="IPR033399">
    <property type="entry name" value="TP_0789-like"/>
</dbReference>
<dbReference type="AlphaFoldDB" id="A0A840ML16"/>
<evidence type="ECO:0000256" key="2">
    <source>
        <dbReference type="SAM" id="SignalP"/>
    </source>
</evidence>
<evidence type="ECO:0000259" key="3">
    <source>
        <dbReference type="Pfam" id="PF17131"/>
    </source>
</evidence>
<feature type="signal peptide" evidence="2">
    <location>
        <begin position="1"/>
        <end position="19"/>
    </location>
</feature>
<keyword evidence="5" id="KW-1185">Reference proteome</keyword>
<evidence type="ECO:0000313" key="5">
    <source>
        <dbReference type="Proteomes" id="UP000575898"/>
    </source>
</evidence>
<sequence length="244" mass="27109">MFKITVLTGLLTLASHAFASPSPQDIVRQADQAKSYAESGMEGQISMTSTSEGEQKTRELAIKISTPGTLVEFTAPSKVSGHKVLQRGRNMWYIRPGVKKPIPISPRQRLFGEAANGDIASTRYADDYTPSLLREDTLNGEPCYVFDLRANDKAVTYDRIVYWVAKQRPLGMQAEFYALTGKLLKTATFEYGNKLLVAGKAQPFISKMVITDAVNTQSQTEMRYSQFSQKAVDAALFNPDLYTE</sequence>
<reference evidence="4 5" key="1">
    <citation type="submission" date="2020-08" db="EMBL/GenBank/DDBJ databases">
        <title>Genomic Encyclopedia of Type Strains, Phase IV (KMG-IV): sequencing the most valuable type-strain genomes for metagenomic binning, comparative biology and taxonomic classification.</title>
        <authorList>
            <person name="Goeker M."/>
        </authorList>
    </citation>
    <scope>NUCLEOTIDE SEQUENCE [LARGE SCALE GENOMIC DNA]</scope>
    <source>
        <strain evidence="4 5">DSM 27165</strain>
    </source>
</reference>
<dbReference type="Pfam" id="PF17131">
    <property type="entry name" value="LolA_like"/>
    <property type="match status" value="1"/>
</dbReference>
<gene>
    <name evidence="4" type="ORF">HNQ59_000666</name>
</gene>
<protein>
    <recommendedName>
        <fullName evidence="3">Uncharacterized protein TP-0789 domain-containing protein</fullName>
    </recommendedName>
</protein>
<dbReference type="PIRSF" id="PIRSF028205">
    <property type="entry name" value="UCP028205"/>
    <property type="match status" value="1"/>
</dbReference>
<dbReference type="Gene3D" id="2.50.20.10">
    <property type="entry name" value="Lipoprotein localisation LolA/LolB/LppX"/>
    <property type="match status" value="1"/>
</dbReference>
<comment type="caution">
    <text evidence="4">The sequence shown here is derived from an EMBL/GenBank/DDBJ whole genome shotgun (WGS) entry which is preliminary data.</text>
</comment>
<dbReference type="SUPFAM" id="SSF89392">
    <property type="entry name" value="Prokaryotic lipoproteins and lipoprotein localization factors"/>
    <property type="match status" value="1"/>
</dbReference>
<organism evidence="4 5">
    <name type="scientific">Chitinivorax tropicus</name>
    <dbReference type="NCBI Taxonomy" id="714531"/>
    <lineage>
        <taxon>Bacteria</taxon>
        <taxon>Pseudomonadati</taxon>
        <taxon>Pseudomonadota</taxon>
        <taxon>Betaproteobacteria</taxon>
        <taxon>Chitinivorax</taxon>
    </lineage>
</organism>
<feature type="chain" id="PRO_5032597239" description="Uncharacterized protein TP-0789 domain-containing protein" evidence="2">
    <location>
        <begin position="20"/>
        <end position="244"/>
    </location>
</feature>
<accession>A0A840ML16</accession>
<dbReference type="InterPro" id="IPR029046">
    <property type="entry name" value="LolA/LolB/LppX"/>
</dbReference>
<evidence type="ECO:0000256" key="1">
    <source>
        <dbReference type="ARBA" id="ARBA00022729"/>
    </source>
</evidence>
<keyword evidence="1 2" id="KW-0732">Signal</keyword>
<proteinExistence type="predicted"/>
<dbReference type="RefSeq" id="WP_184035126.1">
    <property type="nucleotide sequence ID" value="NZ_JACHHY010000003.1"/>
</dbReference>
<feature type="domain" description="Uncharacterized protein TP-0789" evidence="3">
    <location>
        <begin position="69"/>
        <end position="239"/>
    </location>
</feature>
<dbReference type="CDD" id="cd16329">
    <property type="entry name" value="LolA_like"/>
    <property type="match status" value="1"/>
</dbReference>
<dbReference type="InterPro" id="IPR011220">
    <property type="entry name" value="UCP028205"/>
</dbReference>
<name>A0A840ML16_9PROT</name>
<dbReference type="EMBL" id="JACHHY010000003">
    <property type="protein sequence ID" value="MBB5017402.1"/>
    <property type="molecule type" value="Genomic_DNA"/>
</dbReference>
<evidence type="ECO:0000313" key="4">
    <source>
        <dbReference type="EMBL" id="MBB5017402.1"/>
    </source>
</evidence>